<dbReference type="InterPro" id="IPR036423">
    <property type="entry name" value="SOD-like_Cu/Zn_dom_sf"/>
</dbReference>
<sequence>MIGLKQATLLLFLAITALLGYANAEQTHQLNRRAIYIGDALFTTKNPKKEVSGRVTMTEIDKKNNVVGQFNTGFTSNNVNNYKFQINTGTSCKKIGKKLYDVTKLMKGKFQINNGATSAFSFQTKEFTLSGKKSVGGKVFIVLKNGSRIGCAVIKKLRT</sequence>
<reference evidence="2" key="1">
    <citation type="submission" date="2020-05" db="EMBL/GenBank/DDBJ databases">
        <title>Phylogenomic resolution of chytrid fungi.</title>
        <authorList>
            <person name="Stajich J.E."/>
            <person name="Amses K."/>
            <person name="Simmons R."/>
            <person name="Seto K."/>
            <person name="Myers J."/>
            <person name="Bonds A."/>
            <person name="Quandt C.A."/>
            <person name="Barry K."/>
            <person name="Liu P."/>
            <person name="Grigoriev I."/>
            <person name="Longcore J.E."/>
            <person name="James T.Y."/>
        </authorList>
    </citation>
    <scope>NUCLEOTIDE SEQUENCE</scope>
    <source>
        <strain evidence="2">JEL0318</strain>
    </source>
</reference>
<feature type="chain" id="PRO_5041952055" evidence="1">
    <location>
        <begin position="25"/>
        <end position="159"/>
    </location>
</feature>
<evidence type="ECO:0000313" key="3">
    <source>
        <dbReference type="Proteomes" id="UP001212841"/>
    </source>
</evidence>
<gene>
    <name evidence="2" type="ORF">HK097_004075</name>
</gene>
<dbReference type="Gene3D" id="2.60.40.200">
    <property type="entry name" value="Superoxide dismutase, copper/zinc binding domain"/>
    <property type="match status" value="1"/>
</dbReference>
<dbReference type="GO" id="GO:0006801">
    <property type="term" value="P:superoxide metabolic process"/>
    <property type="evidence" value="ECO:0007669"/>
    <property type="project" value="InterPro"/>
</dbReference>
<protein>
    <submittedName>
        <fullName evidence="2">Uncharacterized protein</fullName>
    </submittedName>
</protein>
<organism evidence="2 3">
    <name type="scientific">Rhizophlyctis rosea</name>
    <dbReference type="NCBI Taxonomy" id="64517"/>
    <lineage>
        <taxon>Eukaryota</taxon>
        <taxon>Fungi</taxon>
        <taxon>Fungi incertae sedis</taxon>
        <taxon>Chytridiomycota</taxon>
        <taxon>Chytridiomycota incertae sedis</taxon>
        <taxon>Chytridiomycetes</taxon>
        <taxon>Rhizophlyctidales</taxon>
        <taxon>Rhizophlyctidaceae</taxon>
        <taxon>Rhizophlyctis</taxon>
    </lineage>
</organism>
<dbReference type="AlphaFoldDB" id="A0AAD5SR76"/>
<dbReference type="SUPFAM" id="SSF49329">
    <property type="entry name" value="Cu,Zn superoxide dismutase-like"/>
    <property type="match status" value="1"/>
</dbReference>
<evidence type="ECO:0000256" key="1">
    <source>
        <dbReference type="SAM" id="SignalP"/>
    </source>
</evidence>
<comment type="caution">
    <text evidence="2">The sequence shown here is derived from an EMBL/GenBank/DDBJ whole genome shotgun (WGS) entry which is preliminary data.</text>
</comment>
<accession>A0AAD5SR76</accession>
<dbReference type="EMBL" id="JADGJD010000020">
    <property type="protein sequence ID" value="KAJ3056811.1"/>
    <property type="molecule type" value="Genomic_DNA"/>
</dbReference>
<keyword evidence="1" id="KW-0732">Signal</keyword>
<feature type="signal peptide" evidence="1">
    <location>
        <begin position="1"/>
        <end position="24"/>
    </location>
</feature>
<dbReference type="Proteomes" id="UP001212841">
    <property type="component" value="Unassembled WGS sequence"/>
</dbReference>
<evidence type="ECO:0000313" key="2">
    <source>
        <dbReference type="EMBL" id="KAJ3056811.1"/>
    </source>
</evidence>
<dbReference type="GO" id="GO:0046872">
    <property type="term" value="F:metal ion binding"/>
    <property type="evidence" value="ECO:0007669"/>
    <property type="project" value="InterPro"/>
</dbReference>
<keyword evidence="3" id="KW-1185">Reference proteome</keyword>
<name>A0AAD5SR76_9FUNG</name>
<proteinExistence type="predicted"/>